<evidence type="ECO:0000313" key="9">
    <source>
        <dbReference type="EMBL" id="RLM55637.1"/>
    </source>
</evidence>
<proteinExistence type="inferred from homology"/>
<keyword evidence="7 8" id="KW-0472">Membrane</keyword>
<keyword evidence="5" id="KW-0029">Amino-acid transport</keyword>
<dbReference type="OrthoDB" id="770444at2759"/>
<dbReference type="EMBL" id="PQIB02000018">
    <property type="protein sequence ID" value="RLM55637.1"/>
    <property type="molecule type" value="Genomic_DNA"/>
</dbReference>
<dbReference type="Proteomes" id="UP000275267">
    <property type="component" value="Unassembled WGS sequence"/>
</dbReference>
<dbReference type="PANTHER" id="PTHR33228:SF49">
    <property type="entry name" value="PROTEIN GLUTAMINE DUMPER 5"/>
    <property type="match status" value="1"/>
</dbReference>
<evidence type="ECO:0000256" key="1">
    <source>
        <dbReference type="ARBA" id="ARBA00004167"/>
    </source>
</evidence>
<gene>
    <name evidence="9" type="ORF">C2845_PM10G16660</name>
</gene>
<dbReference type="GO" id="GO:0006865">
    <property type="term" value="P:amino acid transport"/>
    <property type="evidence" value="ECO:0007669"/>
    <property type="project" value="UniProtKB-KW"/>
</dbReference>
<feature type="transmembrane region" description="Helical" evidence="8">
    <location>
        <begin position="16"/>
        <end position="36"/>
    </location>
</feature>
<evidence type="ECO:0000256" key="8">
    <source>
        <dbReference type="SAM" id="Phobius"/>
    </source>
</evidence>
<keyword evidence="6 8" id="KW-1133">Transmembrane helix</keyword>
<keyword evidence="3" id="KW-0813">Transport</keyword>
<evidence type="ECO:0000313" key="10">
    <source>
        <dbReference type="Proteomes" id="UP000275267"/>
    </source>
</evidence>
<evidence type="ECO:0000256" key="5">
    <source>
        <dbReference type="ARBA" id="ARBA00022970"/>
    </source>
</evidence>
<evidence type="ECO:0000256" key="6">
    <source>
        <dbReference type="ARBA" id="ARBA00022989"/>
    </source>
</evidence>
<comment type="caution">
    <text evidence="9">The sequence shown here is derived from an EMBL/GenBank/DDBJ whole genome shotgun (WGS) entry which is preliminary data.</text>
</comment>
<dbReference type="AlphaFoldDB" id="A0A3L6PDJ3"/>
<dbReference type="GO" id="GO:0016020">
    <property type="term" value="C:membrane"/>
    <property type="evidence" value="ECO:0007669"/>
    <property type="project" value="UniProtKB-SubCell"/>
</dbReference>
<evidence type="ECO:0000256" key="7">
    <source>
        <dbReference type="ARBA" id="ARBA00023136"/>
    </source>
</evidence>
<comment type="subcellular location">
    <subcellularLocation>
        <location evidence="1">Membrane</location>
        <topology evidence="1">Single-pass membrane protein</topology>
    </subcellularLocation>
</comment>
<reference evidence="10" key="1">
    <citation type="journal article" date="2019" name="Nat. Commun.">
        <title>The genome of broomcorn millet.</title>
        <authorList>
            <person name="Zou C."/>
            <person name="Miki D."/>
            <person name="Li D."/>
            <person name="Tang Q."/>
            <person name="Xiao L."/>
            <person name="Rajput S."/>
            <person name="Deng P."/>
            <person name="Jia W."/>
            <person name="Huang R."/>
            <person name="Zhang M."/>
            <person name="Sun Y."/>
            <person name="Hu J."/>
            <person name="Fu X."/>
            <person name="Schnable P.S."/>
            <person name="Li F."/>
            <person name="Zhang H."/>
            <person name="Feng B."/>
            <person name="Zhu X."/>
            <person name="Liu R."/>
            <person name="Schnable J.C."/>
            <person name="Zhu J.-K."/>
            <person name="Zhang H."/>
        </authorList>
    </citation>
    <scope>NUCLEOTIDE SEQUENCE [LARGE SCALE GENOMIC DNA]</scope>
</reference>
<evidence type="ECO:0000256" key="3">
    <source>
        <dbReference type="ARBA" id="ARBA00022448"/>
    </source>
</evidence>
<organism evidence="9 10">
    <name type="scientific">Panicum miliaceum</name>
    <name type="common">Proso millet</name>
    <name type="synonym">Broomcorn millet</name>
    <dbReference type="NCBI Taxonomy" id="4540"/>
    <lineage>
        <taxon>Eukaryota</taxon>
        <taxon>Viridiplantae</taxon>
        <taxon>Streptophyta</taxon>
        <taxon>Embryophyta</taxon>
        <taxon>Tracheophyta</taxon>
        <taxon>Spermatophyta</taxon>
        <taxon>Magnoliopsida</taxon>
        <taxon>Liliopsida</taxon>
        <taxon>Poales</taxon>
        <taxon>Poaceae</taxon>
        <taxon>PACMAD clade</taxon>
        <taxon>Panicoideae</taxon>
        <taxon>Panicodae</taxon>
        <taxon>Paniceae</taxon>
        <taxon>Panicinae</taxon>
        <taxon>Panicum</taxon>
        <taxon>Panicum sect. Panicum</taxon>
    </lineage>
</organism>
<name>A0A3L6PDJ3_PANMI</name>
<comment type="similarity">
    <text evidence="2">Belongs to the GLUTAMINE DUMPER 1 (TC 9.B.60) family.</text>
</comment>
<keyword evidence="4 8" id="KW-0812">Transmembrane</keyword>
<dbReference type="InterPro" id="IPR040359">
    <property type="entry name" value="GDU"/>
</dbReference>
<keyword evidence="10" id="KW-1185">Reference proteome</keyword>
<dbReference type="PANTHER" id="PTHR33228">
    <property type="entry name" value="PROTEIN GLUTAMINE DUMPER 4-RELATED"/>
    <property type="match status" value="1"/>
</dbReference>
<evidence type="ECO:0000256" key="2">
    <source>
        <dbReference type="ARBA" id="ARBA00009977"/>
    </source>
</evidence>
<sequence length="105" mass="11741">MAGGARPSLWRTPTPYLFLGFAFMMGLIAVALLVLICTRRKRAPRYGGVVSRGESTQPALKSVERFRRVLVCFCKLLAWLGFKEHVQGKSFMPSLKSDRYGVNAC</sequence>
<dbReference type="GO" id="GO:0080143">
    <property type="term" value="P:regulation of amino acid export"/>
    <property type="evidence" value="ECO:0007669"/>
    <property type="project" value="InterPro"/>
</dbReference>
<evidence type="ECO:0000256" key="4">
    <source>
        <dbReference type="ARBA" id="ARBA00022692"/>
    </source>
</evidence>
<accession>A0A3L6PDJ3</accession>
<protein>
    <submittedName>
        <fullName evidence="9">Protein GLUTAMINE DUMPER 4-like</fullName>
    </submittedName>
</protein>